<dbReference type="Proteomes" id="UP000622317">
    <property type="component" value="Unassembled WGS sequence"/>
</dbReference>
<dbReference type="Pfam" id="PF20013">
    <property type="entry name" value="GAP1-N2"/>
    <property type="match status" value="1"/>
</dbReference>
<comment type="caution">
    <text evidence="4">The sequence shown here is derived from an EMBL/GenBank/DDBJ whole genome shotgun (WGS) entry which is preliminary data.</text>
</comment>
<dbReference type="InterPro" id="IPR045402">
    <property type="entry name" value="GAP1-N2"/>
</dbReference>
<feature type="region of interest" description="Disordered" evidence="1">
    <location>
        <begin position="227"/>
        <end position="302"/>
    </location>
</feature>
<feature type="compositionally biased region" description="Polar residues" evidence="1">
    <location>
        <begin position="249"/>
        <end position="270"/>
    </location>
</feature>
<sequence length="712" mass="79572">MSFQYIHTSAKRGLEPGKSGFCCVARDRSLPPDLIAELESQSRYSVDSQGTPPLILRHRIVTLRSGTYHILSRIQESGTDYSKRNNHIAHHLAFSQDDFPGLPNPAAILLNWRGWRDKWVEPPRILEPFETFYLQDVESFWSTPSLPDSFKNISHNGQLISRIFKLSIHEERLLIEHLRRSLNDLPTPQHWQHTFTSCLLPTDQPHDYSWAGYLPSLPLPYELPTENIPLLAPPAEPEPPPEPPKPSQKKTTNPSSKDTIAEQGETTSEAPSPAKQKKFAAPVVEIPKEYDHRKRKRPKRRYGQREFTRAINIAIAGSAVICIALIVFFVQTHRSKNLDHYTLPSPSDTTRALQARQNVWKQFADAGYPRAELENARATAQFLAKAGEDAPLQSIAFLERLLDTTSDQPNLYIPVPKPLIQSQGTTYELPLSTVSYPALTRLALLPQAVAAQLDFPPLEQTLAPLSTLPAATFSLEAFSQSLDAYLLLADTPYDNLPQATRQAMQSYFAQVRELQDNSQFAPFLDFPESIGLGSESAYIAINSDGLLIPGAPMSLSQYLRELFSSLVQSSKDQALQSTAFQTALANLQANTRSTPSETANQISAALAELPLQNRSPEDPLRKLRAQWQYTFTHPDLMEQTIIGYNLEALEAAKLRLAETRSQFSQADLALHLASRERAQHAATLKATAKEAVSSKDWIVISKQSTKVPNSLP</sequence>
<evidence type="ECO:0000256" key="1">
    <source>
        <dbReference type="SAM" id="MobiDB-lite"/>
    </source>
</evidence>
<feature type="transmembrane region" description="Helical" evidence="2">
    <location>
        <begin position="310"/>
        <end position="330"/>
    </location>
</feature>
<organism evidence="4 5">
    <name type="scientific">Pelagicoccus enzymogenes</name>
    <dbReference type="NCBI Taxonomy" id="2773457"/>
    <lineage>
        <taxon>Bacteria</taxon>
        <taxon>Pseudomonadati</taxon>
        <taxon>Verrucomicrobiota</taxon>
        <taxon>Opitutia</taxon>
        <taxon>Puniceicoccales</taxon>
        <taxon>Pelagicoccaceae</taxon>
        <taxon>Pelagicoccus</taxon>
    </lineage>
</organism>
<evidence type="ECO:0000256" key="2">
    <source>
        <dbReference type="SAM" id="Phobius"/>
    </source>
</evidence>
<proteinExistence type="predicted"/>
<dbReference type="AlphaFoldDB" id="A0A927II33"/>
<reference evidence="4" key="1">
    <citation type="submission" date="2020-09" db="EMBL/GenBank/DDBJ databases">
        <title>Pelagicoccus enzymogenes sp. nov. with an EPS production, isolated from marine sediment.</title>
        <authorList>
            <person name="Feng X."/>
        </authorList>
    </citation>
    <scope>NUCLEOTIDE SEQUENCE</scope>
    <source>
        <strain evidence="4">NFK12</strain>
    </source>
</reference>
<evidence type="ECO:0000313" key="4">
    <source>
        <dbReference type="EMBL" id="MBD5780841.1"/>
    </source>
</evidence>
<protein>
    <recommendedName>
        <fullName evidence="3">GTPase-associated protein 1 N-terminal domain-containing protein</fullName>
    </recommendedName>
</protein>
<keyword evidence="5" id="KW-1185">Reference proteome</keyword>
<feature type="compositionally biased region" description="Pro residues" evidence="1">
    <location>
        <begin position="231"/>
        <end position="246"/>
    </location>
</feature>
<evidence type="ECO:0000259" key="3">
    <source>
        <dbReference type="Pfam" id="PF20013"/>
    </source>
</evidence>
<keyword evidence="2" id="KW-1133">Transmembrane helix</keyword>
<dbReference type="EMBL" id="JACYFG010000038">
    <property type="protein sequence ID" value="MBD5780841.1"/>
    <property type="molecule type" value="Genomic_DNA"/>
</dbReference>
<accession>A0A927II33</accession>
<gene>
    <name evidence="4" type="ORF">IEN85_15185</name>
</gene>
<name>A0A927II33_9BACT</name>
<dbReference type="RefSeq" id="WP_191617949.1">
    <property type="nucleotide sequence ID" value="NZ_JACYFG010000038.1"/>
</dbReference>
<feature type="compositionally biased region" description="Basic residues" evidence="1">
    <location>
        <begin position="293"/>
        <end position="302"/>
    </location>
</feature>
<feature type="domain" description="GTPase-associated protein 1 N-terminal" evidence="3">
    <location>
        <begin position="1"/>
        <end position="123"/>
    </location>
</feature>
<keyword evidence="2" id="KW-0472">Membrane</keyword>
<keyword evidence="2" id="KW-0812">Transmembrane</keyword>
<evidence type="ECO:0000313" key="5">
    <source>
        <dbReference type="Proteomes" id="UP000622317"/>
    </source>
</evidence>